<keyword evidence="4" id="KW-1185">Reference proteome</keyword>
<dbReference type="InterPro" id="IPR000086">
    <property type="entry name" value="NUDIX_hydrolase_dom"/>
</dbReference>
<protein>
    <submittedName>
        <fullName evidence="3">NUDIX domain-containing protein</fullName>
    </submittedName>
</protein>
<dbReference type="PROSITE" id="PS00893">
    <property type="entry name" value="NUDIX_BOX"/>
    <property type="match status" value="1"/>
</dbReference>
<name>A0ABW5XGS1_9MICO</name>
<gene>
    <name evidence="3" type="ORF">ACFSYH_07645</name>
</gene>
<evidence type="ECO:0000313" key="3">
    <source>
        <dbReference type="EMBL" id="MFD2840446.1"/>
    </source>
</evidence>
<feature type="domain" description="Nudix hydrolase" evidence="2">
    <location>
        <begin position="3"/>
        <end position="140"/>
    </location>
</feature>
<dbReference type="InterPro" id="IPR015797">
    <property type="entry name" value="NUDIX_hydrolase-like_dom_sf"/>
</dbReference>
<accession>A0ABW5XGS1</accession>
<dbReference type="SUPFAM" id="SSF55811">
    <property type="entry name" value="Nudix"/>
    <property type="match status" value="1"/>
</dbReference>
<sequence>MKLPQMAVAVDLVVLTIIDGTLNLALVDRGIPPFKGSPALPGGFVLDDESVFDAALRELKEETGLDLNASHLEQLATFGDVDRDPRGRVVSVAYLVLAAELGALQAGSDASGARWHPIDQLPPLAFDHDTITAIGLERAKAKLEYTTIATRFCPPPFTMAELRSVYEAAWGIPLDARNFSRKVLGSPGFVVEDGIRAGGRGRPATLYRAGDALSLHPPIMRDPDLP</sequence>
<dbReference type="InterPro" id="IPR036390">
    <property type="entry name" value="WH_DNA-bd_sf"/>
</dbReference>
<dbReference type="SUPFAM" id="SSF46785">
    <property type="entry name" value="Winged helix' DNA-binding domain"/>
    <property type="match status" value="1"/>
</dbReference>
<dbReference type="CDD" id="cd18873">
    <property type="entry name" value="NUDIX_NadM_like"/>
    <property type="match status" value="1"/>
</dbReference>
<dbReference type="Pfam" id="PF00293">
    <property type="entry name" value="NUDIX"/>
    <property type="match status" value="1"/>
</dbReference>
<proteinExistence type="predicted"/>
<dbReference type="Gene3D" id="1.10.10.10">
    <property type="entry name" value="Winged helix-like DNA-binding domain superfamily/Winged helix DNA-binding domain"/>
    <property type="match status" value="1"/>
</dbReference>
<keyword evidence="1" id="KW-0378">Hydrolase</keyword>
<evidence type="ECO:0000259" key="2">
    <source>
        <dbReference type="PROSITE" id="PS51462"/>
    </source>
</evidence>
<dbReference type="PROSITE" id="PS51462">
    <property type="entry name" value="NUDIX"/>
    <property type="match status" value="1"/>
</dbReference>
<evidence type="ECO:0000313" key="4">
    <source>
        <dbReference type="Proteomes" id="UP001597391"/>
    </source>
</evidence>
<dbReference type="Proteomes" id="UP001597391">
    <property type="component" value="Unassembled WGS sequence"/>
</dbReference>
<dbReference type="PANTHER" id="PTHR43736">
    <property type="entry name" value="ADP-RIBOSE PYROPHOSPHATASE"/>
    <property type="match status" value="1"/>
</dbReference>
<dbReference type="EMBL" id="JBHUOP010000003">
    <property type="protein sequence ID" value="MFD2840446.1"/>
    <property type="molecule type" value="Genomic_DNA"/>
</dbReference>
<dbReference type="InterPro" id="IPR054105">
    <property type="entry name" value="WHD_NrtR"/>
</dbReference>
<evidence type="ECO:0000256" key="1">
    <source>
        <dbReference type="ARBA" id="ARBA00022801"/>
    </source>
</evidence>
<comment type="caution">
    <text evidence="3">The sequence shown here is derived from an EMBL/GenBank/DDBJ whole genome shotgun (WGS) entry which is preliminary data.</text>
</comment>
<dbReference type="Pfam" id="PF21906">
    <property type="entry name" value="WHD_NrtR"/>
    <property type="match status" value="1"/>
</dbReference>
<dbReference type="InterPro" id="IPR020084">
    <property type="entry name" value="NUDIX_hydrolase_CS"/>
</dbReference>
<dbReference type="Gene3D" id="3.90.79.10">
    <property type="entry name" value="Nucleoside Triphosphate Pyrophosphohydrolase"/>
    <property type="match status" value="1"/>
</dbReference>
<dbReference type="InterPro" id="IPR036388">
    <property type="entry name" value="WH-like_DNA-bd_sf"/>
</dbReference>
<organism evidence="3 4">
    <name type="scientific">Populibacterium corticicola</name>
    <dbReference type="NCBI Taxonomy" id="1812826"/>
    <lineage>
        <taxon>Bacteria</taxon>
        <taxon>Bacillati</taxon>
        <taxon>Actinomycetota</taxon>
        <taxon>Actinomycetes</taxon>
        <taxon>Micrococcales</taxon>
        <taxon>Jonesiaceae</taxon>
        <taxon>Populibacterium</taxon>
    </lineage>
</organism>
<reference evidence="4" key="1">
    <citation type="journal article" date="2019" name="Int. J. Syst. Evol. Microbiol.">
        <title>The Global Catalogue of Microorganisms (GCM) 10K type strain sequencing project: providing services to taxonomists for standard genome sequencing and annotation.</title>
        <authorList>
            <consortium name="The Broad Institute Genomics Platform"/>
            <consortium name="The Broad Institute Genome Sequencing Center for Infectious Disease"/>
            <person name="Wu L."/>
            <person name="Ma J."/>
        </authorList>
    </citation>
    <scope>NUCLEOTIDE SEQUENCE [LARGE SCALE GENOMIC DNA]</scope>
    <source>
        <strain evidence="4">KCTC 33576</strain>
    </source>
</reference>
<dbReference type="PANTHER" id="PTHR43736:SF4">
    <property type="entry name" value="SLR1690 PROTEIN"/>
    <property type="match status" value="1"/>
</dbReference>